<dbReference type="AlphaFoldDB" id="A0A6C0HWJ3"/>
<accession>A0A6C0HWJ3</accession>
<dbReference type="InterPro" id="IPR013520">
    <property type="entry name" value="Ribonucl_H"/>
</dbReference>
<sequence length="229" mass="26725">MKIMVFDTETTGLPKSRKSLLENTEEWPFIVQLSWLTYDTETSTICSMSDNIIRLPEGFIIDPICVKIHGITSEMSQTKGINRYAALIKFMDEFEKADLVIAHNMDFDKNGMLVELIREKNERNNSVDNYYIESRIMMLLRSTKLGCTMQDGMNLCNIIATYKNSPKKYVKFPTLGELHNRCFGFVPKKLHNSLNDSVVCLRCFYQMRFNKDITLENEQFREMVELLRP</sequence>
<organism evidence="2">
    <name type="scientific">viral metagenome</name>
    <dbReference type="NCBI Taxonomy" id="1070528"/>
    <lineage>
        <taxon>unclassified sequences</taxon>
        <taxon>metagenomes</taxon>
        <taxon>organismal metagenomes</taxon>
    </lineage>
</organism>
<dbReference type="InterPro" id="IPR012337">
    <property type="entry name" value="RNaseH-like_sf"/>
</dbReference>
<dbReference type="Gene3D" id="3.30.420.10">
    <property type="entry name" value="Ribonuclease H-like superfamily/Ribonuclease H"/>
    <property type="match status" value="1"/>
</dbReference>
<name>A0A6C0HWJ3_9ZZZZ</name>
<evidence type="ECO:0000313" key="2">
    <source>
        <dbReference type="EMBL" id="QHT85101.1"/>
    </source>
</evidence>
<proteinExistence type="predicted"/>
<feature type="domain" description="Exonuclease" evidence="1">
    <location>
        <begin position="2"/>
        <end position="213"/>
    </location>
</feature>
<evidence type="ECO:0000259" key="1">
    <source>
        <dbReference type="SMART" id="SM00479"/>
    </source>
</evidence>
<dbReference type="GO" id="GO:0003676">
    <property type="term" value="F:nucleic acid binding"/>
    <property type="evidence" value="ECO:0007669"/>
    <property type="project" value="InterPro"/>
</dbReference>
<dbReference type="SMART" id="SM00479">
    <property type="entry name" value="EXOIII"/>
    <property type="match status" value="1"/>
</dbReference>
<dbReference type="EMBL" id="MN740032">
    <property type="protein sequence ID" value="QHT85101.1"/>
    <property type="molecule type" value="Genomic_DNA"/>
</dbReference>
<dbReference type="InterPro" id="IPR036397">
    <property type="entry name" value="RNaseH_sf"/>
</dbReference>
<protein>
    <recommendedName>
        <fullName evidence="1">Exonuclease domain-containing protein</fullName>
    </recommendedName>
</protein>
<dbReference type="SUPFAM" id="SSF53098">
    <property type="entry name" value="Ribonuclease H-like"/>
    <property type="match status" value="1"/>
</dbReference>
<reference evidence="2" key="1">
    <citation type="journal article" date="2020" name="Nature">
        <title>Giant virus diversity and host interactions through global metagenomics.</title>
        <authorList>
            <person name="Schulz F."/>
            <person name="Roux S."/>
            <person name="Paez-Espino D."/>
            <person name="Jungbluth S."/>
            <person name="Walsh D.A."/>
            <person name="Denef V.J."/>
            <person name="McMahon K.D."/>
            <person name="Konstantinidis K.T."/>
            <person name="Eloe-Fadrosh E.A."/>
            <person name="Kyrpides N.C."/>
            <person name="Woyke T."/>
        </authorList>
    </citation>
    <scope>NUCLEOTIDE SEQUENCE</scope>
    <source>
        <strain evidence="2">GVMAG-M-3300023184-178</strain>
    </source>
</reference>